<feature type="domain" description="Alpha-L-arabinofuranosidase B arabinose-binding" evidence="1">
    <location>
        <begin position="1"/>
        <end position="34"/>
    </location>
</feature>
<accession>A0ABY6EDI2</accession>
<dbReference type="Gene3D" id="2.80.10.50">
    <property type="match status" value="1"/>
</dbReference>
<name>A0ABY6EDI2_9ACTN</name>
<dbReference type="InterPro" id="IPR007934">
    <property type="entry name" value="AbfB_ABD"/>
</dbReference>
<evidence type="ECO:0000313" key="3">
    <source>
        <dbReference type="Proteomes" id="UP001061298"/>
    </source>
</evidence>
<evidence type="ECO:0000259" key="1">
    <source>
        <dbReference type="Pfam" id="PF05270"/>
    </source>
</evidence>
<proteinExistence type="predicted"/>
<dbReference type="RefSeq" id="WP_263235037.1">
    <property type="nucleotide sequence ID" value="NZ_CP106793.1"/>
</dbReference>
<keyword evidence="3" id="KW-1185">Reference proteome</keyword>
<protein>
    <submittedName>
        <fullName evidence="2">AbfB domain-containing protein</fullName>
    </submittedName>
</protein>
<organism evidence="2 3">
    <name type="scientific">Streptomyces cynarae</name>
    <dbReference type="NCBI Taxonomy" id="2981134"/>
    <lineage>
        <taxon>Bacteria</taxon>
        <taxon>Bacillati</taxon>
        <taxon>Actinomycetota</taxon>
        <taxon>Actinomycetes</taxon>
        <taxon>Kitasatosporales</taxon>
        <taxon>Streptomycetaceae</taxon>
        <taxon>Streptomyces</taxon>
    </lineage>
</organism>
<dbReference type="EMBL" id="CP106793">
    <property type="protein sequence ID" value="UXY24814.1"/>
    <property type="molecule type" value="Genomic_DNA"/>
</dbReference>
<dbReference type="InterPro" id="IPR036195">
    <property type="entry name" value="AbfB_ABD_sf"/>
</dbReference>
<dbReference type="Pfam" id="PF05270">
    <property type="entry name" value="AbfB"/>
    <property type="match status" value="1"/>
</dbReference>
<reference evidence="2" key="1">
    <citation type="submission" date="2022-10" db="EMBL/GenBank/DDBJ databases">
        <authorList>
            <person name="Mo P."/>
        </authorList>
    </citation>
    <scope>NUCLEOTIDE SEQUENCE</scope>
    <source>
        <strain evidence="2">HUAS 13-4</strain>
    </source>
</reference>
<dbReference type="SUPFAM" id="SSF110221">
    <property type="entry name" value="AbfB domain"/>
    <property type="match status" value="1"/>
</dbReference>
<sequence>MESYNYPGRYLRHRDLQLRLDPSGTAYRASRSFVLVAPWT</sequence>
<evidence type="ECO:0000313" key="2">
    <source>
        <dbReference type="EMBL" id="UXY24814.1"/>
    </source>
</evidence>
<dbReference type="Proteomes" id="UP001061298">
    <property type="component" value="Chromosome"/>
</dbReference>
<gene>
    <name evidence="2" type="ORF">N8I84_40045</name>
</gene>